<proteinExistence type="predicted"/>
<dbReference type="InterPro" id="IPR050204">
    <property type="entry name" value="AraC_XylS_family_regulators"/>
</dbReference>
<keyword evidence="3" id="KW-0805">Transcription regulation</keyword>
<dbReference type="GO" id="GO:0008168">
    <property type="term" value="F:methyltransferase activity"/>
    <property type="evidence" value="ECO:0007669"/>
    <property type="project" value="UniProtKB-KW"/>
</dbReference>
<dbReference type="InterPro" id="IPR018060">
    <property type="entry name" value="HTH_AraC"/>
</dbReference>
<dbReference type="PANTHER" id="PTHR46796:SF6">
    <property type="entry name" value="ARAC SUBFAMILY"/>
    <property type="match status" value="1"/>
</dbReference>
<name>A0A512N1X9_9HYPH</name>
<dbReference type="RefSeq" id="WP_147145191.1">
    <property type="nucleotide sequence ID" value="NZ_BKAJ01000004.1"/>
</dbReference>
<dbReference type="GO" id="GO:0032259">
    <property type="term" value="P:methylation"/>
    <property type="evidence" value="ECO:0007669"/>
    <property type="project" value="UniProtKB-KW"/>
</dbReference>
<dbReference type="InterPro" id="IPR010316">
    <property type="entry name" value="AlkA_N"/>
</dbReference>
<evidence type="ECO:0000256" key="2">
    <source>
        <dbReference type="ARBA" id="ARBA00022603"/>
    </source>
</evidence>
<dbReference type="InterPro" id="IPR037046">
    <property type="entry name" value="AlkA_N_sf"/>
</dbReference>
<evidence type="ECO:0000256" key="5">
    <source>
        <dbReference type="ARBA" id="ARBA00023159"/>
    </source>
</evidence>
<dbReference type="SMART" id="SM00342">
    <property type="entry name" value="HTH_ARAC"/>
    <property type="match status" value="1"/>
</dbReference>
<evidence type="ECO:0000256" key="4">
    <source>
        <dbReference type="ARBA" id="ARBA00023125"/>
    </source>
</evidence>
<dbReference type="Pfam" id="PF02805">
    <property type="entry name" value="Ada_Zn_binding"/>
    <property type="match status" value="1"/>
</dbReference>
<feature type="domain" description="HTH araC/xylS-type" evidence="7">
    <location>
        <begin position="88"/>
        <end position="188"/>
    </location>
</feature>
<dbReference type="InterPro" id="IPR035451">
    <property type="entry name" value="Ada-like_dom_sf"/>
</dbReference>
<dbReference type="GO" id="GO:0003700">
    <property type="term" value="F:DNA-binding transcription factor activity"/>
    <property type="evidence" value="ECO:0007669"/>
    <property type="project" value="InterPro"/>
</dbReference>
<dbReference type="Pfam" id="PF06029">
    <property type="entry name" value="AlkA_N"/>
    <property type="match status" value="1"/>
</dbReference>
<keyword evidence="6" id="KW-0804">Transcription</keyword>
<dbReference type="Gene3D" id="3.40.10.10">
    <property type="entry name" value="DNA Methylphosphotriester Repair Domain"/>
    <property type="match status" value="1"/>
</dbReference>
<reference evidence="8 9" key="1">
    <citation type="submission" date="2019-07" db="EMBL/GenBank/DDBJ databases">
        <title>Whole genome shotgun sequence of Reyranella soli NBRC 108950.</title>
        <authorList>
            <person name="Hosoyama A."/>
            <person name="Uohara A."/>
            <person name="Ohji S."/>
            <person name="Ichikawa N."/>
        </authorList>
    </citation>
    <scope>NUCLEOTIDE SEQUENCE [LARGE SCALE GENOMIC DNA]</scope>
    <source>
        <strain evidence="8 9">NBRC 108950</strain>
    </source>
</reference>
<dbReference type="GO" id="GO:0006281">
    <property type="term" value="P:DNA repair"/>
    <property type="evidence" value="ECO:0007669"/>
    <property type="project" value="InterPro"/>
</dbReference>
<dbReference type="InterPro" id="IPR009057">
    <property type="entry name" value="Homeodomain-like_sf"/>
</dbReference>
<dbReference type="SUPFAM" id="SSF46689">
    <property type="entry name" value="Homeodomain-like"/>
    <property type="match status" value="1"/>
</dbReference>
<dbReference type="OrthoDB" id="9802228at2"/>
<sequence>MELLDHRTCYRALQSRDARFDGHVFVACTSTGIYCRPICPARTPMFKNCRFFASAAAAQEAGFRPCLRCRPEIAPDLAFWRGTANTVSRALALIADGALDGEHSDVETLAGRLGIGGRQLRRLFQRHLGASPIAVAQTRRVLFAKQLLHDTRLPMTEVALASGFGSVRRFNDAFHNLFRRPPSALRRKGAGTSARNGARDGVTLRLAYRPPYDWSGMLSALSLRAMPGIEWIDKDVWHRSVDVDGKRSSVAVAHLPERNSVLVTIRFSSGRFPSARFPSVKALPTIVARVRRVFDLGADIATIDRHLARDPRLAPLIRKRPGLRAPGDWESEAMSIAQANVPPAWRPWHAYAAQHLRMAKVG</sequence>
<keyword evidence="5" id="KW-0010">Activator</keyword>
<keyword evidence="9" id="KW-1185">Reference proteome</keyword>
<dbReference type="SUPFAM" id="SSF57884">
    <property type="entry name" value="Ada DNA repair protein, N-terminal domain (N-Ada 10)"/>
    <property type="match status" value="1"/>
</dbReference>
<dbReference type="EMBL" id="BKAJ01000004">
    <property type="protein sequence ID" value="GEP52995.1"/>
    <property type="molecule type" value="Genomic_DNA"/>
</dbReference>
<keyword evidence="2" id="KW-0489">Methyltransferase</keyword>
<gene>
    <name evidence="8" type="ORF">RSO01_01610</name>
</gene>
<accession>A0A512N1X9</accession>
<dbReference type="Gene3D" id="3.30.310.20">
    <property type="entry name" value="DNA-3-methyladenine glycosylase AlkA, N-terminal domain"/>
    <property type="match status" value="1"/>
</dbReference>
<protein>
    <recommendedName>
        <fullName evidence="7">HTH araC/xylS-type domain-containing protein</fullName>
    </recommendedName>
</protein>
<comment type="caution">
    <text evidence="8">The sequence shown here is derived from an EMBL/GenBank/DDBJ whole genome shotgun (WGS) entry which is preliminary data.</text>
</comment>
<dbReference type="GO" id="GO:0008270">
    <property type="term" value="F:zinc ion binding"/>
    <property type="evidence" value="ECO:0007669"/>
    <property type="project" value="InterPro"/>
</dbReference>
<evidence type="ECO:0000259" key="7">
    <source>
        <dbReference type="PROSITE" id="PS01124"/>
    </source>
</evidence>
<dbReference type="Pfam" id="PF12833">
    <property type="entry name" value="HTH_18"/>
    <property type="match status" value="1"/>
</dbReference>
<dbReference type="Gene3D" id="1.10.10.60">
    <property type="entry name" value="Homeodomain-like"/>
    <property type="match status" value="1"/>
</dbReference>
<keyword evidence="4" id="KW-0238">DNA-binding</keyword>
<dbReference type="Proteomes" id="UP000321058">
    <property type="component" value="Unassembled WGS sequence"/>
</dbReference>
<organism evidence="8 9">
    <name type="scientific">Reyranella soli</name>
    <dbReference type="NCBI Taxonomy" id="1230389"/>
    <lineage>
        <taxon>Bacteria</taxon>
        <taxon>Pseudomonadati</taxon>
        <taxon>Pseudomonadota</taxon>
        <taxon>Alphaproteobacteria</taxon>
        <taxon>Hyphomicrobiales</taxon>
        <taxon>Reyranellaceae</taxon>
        <taxon>Reyranella</taxon>
    </lineage>
</organism>
<dbReference type="PANTHER" id="PTHR46796">
    <property type="entry name" value="HTH-TYPE TRANSCRIPTIONAL ACTIVATOR RHAS-RELATED"/>
    <property type="match status" value="1"/>
</dbReference>
<comment type="cofactor">
    <cofactor evidence="1">
        <name>Zn(2+)</name>
        <dbReference type="ChEBI" id="CHEBI:29105"/>
    </cofactor>
</comment>
<evidence type="ECO:0000256" key="1">
    <source>
        <dbReference type="ARBA" id="ARBA00001947"/>
    </source>
</evidence>
<evidence type="ECO:0000313" key="9">
    <source>
        <dbReference type="Proteomes" id="UP000321058"/>
    </source>
</evidence>
<dbReference type="GO" id="GO:0043565">
    <property type="term" value="F:sequence-specific DNA binding"/>
    <property type="evidence" value="ECO:0007669"/>
    <property type="project" value="InterPro"/>
</dbReference>
<evidence type="ECO:0000256" key="3">
    <source>
        <dbReference type="ARBA" id="ARBA00023015"/>
    </source>
</evidence>
<dbReference type="InterPro" id="IPR004026">
    <property type="entry name" value="Ada_DNA_repair_Zn-bd"/>
</dbReference>
<evidence type="ECO:0000256" key="6">
    <source>
        <dbReference type="ARBA" id="ARBA00023163"/>
    </source>
</evidence>
<dbReference type="PROSITE" id="PS01124">
    <property type="entry name" value="HTH_ARAC_FAMILY_2"/>
    <property type="match status" value="1"/>
</dbReference>
<evidence type="ECO:0000313" key="8">
    <source>
        <dbReference type="EMBL" id="GEP52995.1"/>
    </source>
</evidence>
<dbReference type="AlphaFoldDB" id="A0A512N1X9"/>
<dbReference type="SUPFAM" id="SSF55945">
    <property type="entry name" value="TATA-box binding protein-like"/>
    <property type="match status" value="1"/>
</dbReference>
<dbReference type="SMART" id="SM01009">
    <property type="entry name" value="AlkA_N"/>
    <property type="match status" value="1"/>
</dbReference>
<keyword evidence="2" id="KW-0808">Transferase</keyword>